<dbReference type="PANTHER" id="PTHR47282:SF1">
    <property type="entry name" value="PGC-1 AND ERR-INDUCED REGULATOR IN MUSCLE PROTEIN 1"/>
    <property type="match status" value="1"/>
</dbReference>
<dbReference type="Proteomes" id="UP000028760">
    <property type="component" value="Unassembled WGS sequence"/>
</dbReference>
<organism evidence="1 2">
    <name type="scientific">Poecilia formosa</name>
    <name type="common">Amazon molly</name>
    <name type="synonym">Limia formosa</name>
    <dbReference type="NCBI Taxonomy" id="48698"/>
    <lineage>
        <taxon>Eukaryota</taxon>
        <taxon>Metazoa</taxon>
        <taxon>Chordata</taxon>
        <taxon>Craniata</taxon>
        <taxon>Vertebrata</taxon>
        <taxon>Euteleostomi</taxon>
        <taxon>Actinopterygii</taxon>
        <taxon>Neopterygii</taxon>
        <taxon>Teleostei</taxon>
        <taxon>Neoteleostei</taxon>
        <taxon>Acanthomorphata</taxon>
        <taxon>Ovalentaria</taxon>
        <taxon>Atherinomorphae</taxon>
        <taxon>Cyprinodontiformes</taxon>
        <taxon>Poeciliidae</taxon>
        <taxon>Poeciliinae</taxon>
        <taxon>Poecilia</taxon>
    </lineage>
</organism>
<dbReference type="GO" id="GO:0005737">
    <property type="term" value="C:cytoplasm"/>
    <property type="evidence" value="ECO:0007669"/>
    <property type="project" value="TreeGrafter"/>
</dbReference>
<dbReference type="GO" id="GO:0014850">
    <property type="term" value="P:response to muscle activity"/>
    <property type="evidence" value="ECO:0007669"/>
    <property type="project" value="TreeGrafter"/>
</dbReference>
<dbReference type="GeneTree" id="ENSGT01140000282610"/>
<keyword evidence="2" id="KW-1185">Reference proteome</keyword>
<sequence>ISFTDIFQYFFGGKQSISSQPAREDTTTLYASGNSVPETYDHFFSEFDNETFFYPLLTAAEKNKGKPVPIFSYSRSTCRNFQFPEAYEHFFASSSSDDSSGESDEEENFRPVKVVTRFSRKLSSRQITNDVYENFFTDSDITENLFSLSSLSFRKVSFTAPAAQEEGTDLLVPVRQSSGHQFQKIGFPVNTLGSPDVMFPDPLLYHLEERISRQLALQPCRYEGMEVAVSDPSKLGLPQTHLLNNRICAWFVLRLLHGC</sequence>
<reference evidence="1" key="2">
    <citation type="submission" date="2025-08" db="UniProtKB">
        <authorList>
            <consortium name="Ensembl"/>
        </authorList>
    </citation>
    <scope>IDENTIFICATION</scope>
</reference>
<dbReference type="GO" id="GO:0006355">
    <property type="term" value="P:regulation of DNA-templated transcription"/>
    <property type="evidence" value="ECO:0007669"/>
    <property type="project" value="InterPro"/>
</dbReference>
<evidence type="ECO:0000313" key="2">
    <source>
        <dbReference type="Proteomes" id="UP000028760"/>
    </source>
</evidence>
<accession>A0A096LTT4</accession>
<dbReference type="InterPro" id="IPR043442">
    <property type="entry name" value="Perm1"/>
</dbReference>
<name>A0A096LTT4_POEFO</name>
<dbReference type="EMBL" id="AYCK01018314">
    <property type="status" value="NOT_ANNOTATED_CDS"/>
    <property type="molecule type" value="Genomic_DNA"/>
</dbReference>
<reference evidence="1" key="3">
    <citation type="submission" date="2025-09" db="UniProtKB">
        <authorList>
            <consortium name="Ensembl"/>
        </authorList>
    </citation>
    <scope>IDENTIFICATION</scope>
</reference>
<proteinExistence type="predicted"/>
<protein>
    <submittedName>
        <fullName evidence="1">PPARGC1 and ESRR induced regulator, muscle 1</fullName>
    </submittedName>
</protein>
<evidence type="ECO:0000313" key="1">
    <source>
        <dbReference type="Ensembl" id="ENSPFOP00000022575.1"/>
    </source>
</evidence>
<reference evidence="2" key="1">
    <citation type="submission" date="2013-10" db="EMBL/GenBank/DDBJ databases">
        <authorList>
            <person name="Schartl M."/>
            <person name="Warren W."/>
        </authorList>
    </citation>
    <scope>NUCLEOTIDE SEQUENCE [LARGE SCALE GENOMIC DNA]</scope>
    <source>
        <strain evidence="2">female</strain>
    </source>
</reference>
<dbReference type="Ensembl" id="ENSPFOT00000026731.1">
    <property type="protein sequence ID" value="ENSPFOP00000022575.1"/>
    <property type="gene ID" value="ENSPFOG00000024427.1"/>
</dbReference>
<dbReference type="PANTHER" id="PTHR47282">
    <property type="entry name" value="PGC-1 AND ERR-INDUCED REGULATOR IN MUSCLE PROTEIN 1"/>
    <property type="match status" value="1"/>
</dbReference>
<dbReference type="AlphaFoldDB" id="A0A096LTT4"/>
<dbReference type="GO" id="GO:0005634">
    <property type="term" value="C:nucleus"/>
    <property type="evidence" value="ECO:0007669"/>
    <property type="project" value="TreeGrafter"/>
</dbReference>